<dbReference type="EMBL" id="JAANNP010000033">
    <property type="protein sequence ID" value="NHC15496.1"/>
    <property type="molecule type" value="Genomic_DNA"/>
</dbReference>
<dbReference type="InterPro" id="IPR046672">
    <property type="entry name" value="DUF6542"/>
</dbReference>
<keyword evidence="2" id="KW-0812">Transmembrane</keyword>
<feature type="transmembrane region" description="Helical" evidence="2">
    <location>
        <begin position="64"/>
        <end position="82"/>
    </location>
</feature>
<feature type="compositionally biased region" description="Basic and acidic residues" evidence="1">
    <location>
        <begin position="160"/>
        <end position="185"/>
    </location>
</feature>
<feature type="compositionally biased region" description="Basic and acidic residues" evidence="1">
    <location>
        <begin position="202"/>
        <end position="224"/>
    </location>
</feature>
<keyword evidence="2" id="KW-0472">Membrane</keyword>
<dbReference type="RefSeq" id="WP_166283947.1">
    <property type="nucleotide sequence ID" value="NZ_JAANNP010000033.1"/>
</dbReference>
<name>A0ABX0H0R1_9ACTN</name>
<accession>A0ABX0H0R1</accession>
<feature type="transmembrane region" description="Helical" evidence="2">
    <location>
        <begin position="12"/>
        <end position="34"/>
    </location>
</feature>
<protein>
    <recommendedName>
        <fullName evidence="3">DUF6542 domain-containing protein</fullName>
    </recommendedName>
</protein>
<evidence type="ECO:0000256" key="2">
    <source>
        <dbReference type="SAM" id="Phobius"/>
    </source>
</evidence>
<proteinExistence type="predicted"/>
<evidence type="ECO:0000313" key="5">
    <source>
        <dbReference type="Proteomes" id="UP000800981"/>
    </source>
</evidence>
<feature type="transmembrane region" description="Helical" evidence="2">
    <location>
        <begin position="40"/>
        <end position="57"/>
    </location>
</feature>
<evidence type="ECO:0000256" key="1">
    <source>
        <dbReference type="SAM" id="MobiDB-lite"/>
    </source>
</evidence>
<dbReference type="Proteomes" id="UP000800981">
    <property type="component" value="Unassembled WGS sequence"/>
</dbReference>
<feature type="domain" description="DUF6542" evidence="3">
    <location>
        <begin position="13"/>
        <end position="133"/>
    </location>
</feature>
<sequence>MHNPVRAKAPSELEATGVALLGAAAAFTGALVDIAIGQKLGLAFLATFLVASVWGAARVRRSELVAAVVLPPLVFAVVAFLAGQFLGRSADGGWLMAQGLDLVSALATGAPALVAGTVLAGAVAGGRLVLERRAAAADGVDAEEGFFGEEDAAGVGDGFGARDVKDGREQAGHGDAEHVHDDQGADGHGSAGTSLDPATVEGDEHADRRGHDGRTDDENRRSGVDDAPAVGSDAAARERTGGADGAGDGLASHTTEDTDAEAGADADVTPRIASSA</sequence>
<evidence type="ECO:0000259" key="3">
    <source>
        <dbReference type="Pfam" id="PF20177"/>
    </source>
</evidence>
<organism evidence="4 5">
    <name type="scientific">Motilibacter deserti</name>
    <dbReference type="NCBI Taxonomy" id="2714956"/>
    <lineage>
        <taxon>Bacteria</taxon>
        <taxon>Bacillati</taxon>
        <taxon>Actinomycetota</taxon>
        <taxon>Actinomycetes</taxon>
        <taxon>Motilibacterales</taxon>
        <taxon>Motilibacteraceae</taxon>
        <taxon>Motilibacter</taxon>
    </lineage>
</organism>
<dbReference type="Pfam" id="PF20177">
    <property type="entry name" value="DUF6542"/>
    <property type="match status" value="1"/>
</dbReference>
<feature type="region of interest" description="Disordered" evidence="1">
    <location>
        <begin position="151"/>
        <end position="276"/>
    </location>
</feature>
<gene>
    <name evidence="4" type="ORF">G9H71_17085</name>
</gene>
<evidence type="ECO:0000313" key="4">
    <source>
        <dbReference type="EMBL" id="NHC15496.1"/>
    </source>
</evidence>
<keyword evidence="5" id="KW-1185">Reference proteome</keyword>
<feature type="transmembrane region" description="Helical" evidence="2">
    <location>
        <begin position="102"/>
        <end position="124"/>
    </location>
</feature>
<comment type="caution">
    <text evidence="4">The sequence shown here is derived from an EMBL/GenBank/DDBJ whole genome shotgun (WGS) entry which is preliminary data.</text>
</comment>
<reference evidence="4 5" key="1">
    <citation type="submission" date="2020-03" db="EMBL/GenBank/DDBJ databases">
        <title>Two novel Motilibacter sp.</title>
        <authorList>
            <person name="Liu S."/>
        </authorList>
    </citation>
    <scope>NUCLEOTIDE SEQUENCE [LARGE SCALE GENOMIC DNA]</scope>
    <source>
        <strain evidence="4 5">E257</strain>
    </source>
</reference>
<keyword evidence="2" id="KW-1133">Transmembrane helix</keyword>